<dbReference type="Proteomes" id="UP000000323">
    <property type="component" value="Chromosome 2"/>
</dbReference>
<evidence type="ECO:0000256" key="2">
    <source>
        <dbReference type="ARBA" id="ARBA00023295"/>
    </source>
</evidence>
<evidence type="ECO:0000313" key="4">
    <source>
        <dbReference type="EMBL" id="ACZ43210.1"/>
    </source>
</evidence>
<keyword evidence="2" id="KW-0326">Glycosidase</keyword>
<dbReference type="GO" id="GO:0005829">
    <property type="term" value="C:cytosol"/>
    <property type="evidence" value="ECO:0007669"/>
    <property type="project" value="TreeGrafter"/>
</dbReference>
<dbReference type="GO" id="GO:0006152">
    <property type="term" value="P:purine nucleoside catabolic process"/>
    <property type="evidence" value="ECO:0007669"/>
    <property type="project" value="TreeGrafter"/>
</dbReference>
<dbReference type="STRING" id="525904.Tter_2311"/>
<keyword evidence="5" id="KW-1185">Reference proteome</keyword>
<sequence length="303" mass="32800">MAPTRLLLDTDIGTDVDDCLALALILRSPEIQLEGVTCVYGDVPLRARMVLKMLRLAGREDIPVCMGCRKPLLGIRPVYWAGHEGRGMLEPGDESLAPSQEHAADFIIRTVMANPGEIHLLAIGPLTNVALACLREPRLVENLAGLTVMAGAIRGRGAFDLPYAEHNVRSDPEAAHIVFTSGARVRMVPLDVTMRVAVRRDGVERIRQGGTPLHELVARQVELYPHFAEHGFTYLHDPLAAASIVRPELLAFEALHIDVELAGSHAVGATLARQGADDLINADVALAVDAPAFESFLVERLSS</sequence>
<dbReference type="InterPro" id="IPR023186">
    <property type="entry name" value="IUNH"/>
</dbReference>
<name>D1CHI9_THET1</name>
<dbReference type="KEGG" id="ttr:Tter_2311"/>
<evidence type="ECO:0000313" key="5">
    <source>
        <dbReference type="Proteomes" id="UP000000323"/>
    </source>
</evidence>
<proteinExistence type="predicted"/>
<organism evidence="4 5">
    <name type="scientific">Thermobaculum terrenum (strain ATCC BAA-798 / CCMEE 7001 / YNP1)</name>
    <dbReference type="NCBI Taxonomy" id="525904"/>
    <lineage>
        <taxon>Bacteria</taxon>
        <taxon>Bacillati</taxon>
        <taxon>Chloroflexota</taxon>
        <taxon>Chloroflexia</taxon>
        <taxon>Candidatus Thermobaculales</taxon>
        <taxon>Candidatus Thermobaculaceae</taxon>
        <taxon>Thermobaculum</taxon>
    </lineage>
</organism>
<dbReference type="PANTHER" id="PTHR12304:SF4">
    <property type="entry name" value="URIDINE NUCLEOSIDASE"/>
    <property type="match status" value="1"/>
</dbReference>
<dbReference type="GO" id="GO:0008477">
    <property type="term" value="F:purine nucleosidase activity"/>
    <property type="evidence" value="ECO:0007669"/>
    <property type="project" value="TreeGrafter"/>
</dbReference>
<accession>D1CHI9</accession>
<dbReference type="InterPro" id="IPR036452">
    <property type="entry name" value="Ribo_hydro-like"/>
</dbReference>
<dbReference type="Pfam" id="PF01156">
    <property type="entry name" value="IU_nuc_hydro"/>
    <property type="match status" value="1"/>
</dbReference>
<dbReference type="eggNOG" id="COG1957">
    <property type="taxonomic scope" value="Bacteria"/>
</dbReference>
<evidence type="ECO:0000256" key="1">
    <source>
        <dbReference type="ARBA" id="ARBA00022801"/>
    </source>
</evidence>
<keyword evidence="1 4" id="KW-0378">Hydrolase</keyword>
<dbReference type="HOGENOM" id="CLU_036838_11_0_0"/>
<reference evidence="5" key="1">
    <citation type="journal article" date="2010" name="Stand. Genomic Sci.">
        <title>Complete genome sequence of 'Thermobaculum terrenum' type strain (YNP1).</title>
        <authorList>
            <person name="Kiss H."/>
            <person name="Cleland D."/>
            <person name="Lapidus A."/>
            <person name="Lucas S."/>
            <person name="Glavina Del Rio T."/>
            <person name="Nolan M."/>
            <person name="Tice H."/>
            <person name="Han C."/>
            <person name="Goodwin L."/>
            <person name="Pitluck S."/>
            <person name="Liolios K."/>
            <person name="Ivanova N."/>
            <person name="Mavromatis K."/>
            <person name="Ovchinnikova G."/>
            <person name="Pati A."/>
            <person name="Chen A."/>
            <person name="Palaniappan K."/>
            <person name="Land M."/>
            <person name="Hauser L."/>
            <person name="Chang Y."/>
            <person name="Jeffries C."/>
            <person name="Lu M."/>
            <person name="Brettin T."/>
            <person name="Detter J."/>
            <person name="Goker M."/>
            <person name="Tindall B."/>
            <person name="Beck B."/>
            <person name="McDermott T."/>
            <person name="Woyke T."/>
            <person name="Bristow J."/>
            <person name="Eisen J."/>
            <person name="Markowitz V."/>
            <person name="Hugenholtz P."/>
            <person name="Kyrpides N."/>
            <person name="Klenk H."/>
            <person name="Cheng J."/>
        </authorList>
    </citation>
    <scope>NUCLEOTIDE SEQUENCE [LARGE SCALE GENOMIC DNA]</scope>
    <source>
        <strain evidence="5">ATCC BAA-798 / YNP1</strain>
    </source>
</reference>
<dbReference type="InterPro" id="IPR001910">
    <property type="entry name" value="Inosine/uridine_hydrolase_dom"/>
</dbReference>
<gene>
    <name evidence="4" type="ordered locus">Tter_2311</name>
</gene>
<dbReference type="SUPFAM" id="SSF53590">
    <property type="entry name" value="Nucleoside hydrolase"/>
    <property type="match status" value="1"/>
</dbReference>
<dbReference type="AlphaFoldDB" id="D1CHI9"/>
<protein>
    <submittedName>
        <fullName evidence="4">Inosine/uridine-preferring nucleoside hydrolase</fullName>
    </submittedName>
</protein>
<dbReference type="Gene3D" id="3.90.245.10">
    <property type="entry name" value="Ribonucleoside hydrolase-like"/>
    <property type="match status" value="1"/>
</dbReference>
<dbReference type="EMBL" id="CP001826">
    <property type="protein sequence ID" value="ACZ43210.1"/>
    <property type="molecule type" value="Genomic_DNA"/>
</dbReference>
<feature type="domain" description="Inosine/uridine-preferring nucleoside hydrolase" evidence="3">
    <location>
        <begin position="7"/>
        <end position="294"/>
    </location>
</feature>
<evidence type="ECO:0000259" key="3">
    <source>
        <dbReference type="Pfam" id="PF01156"/>
    </source>
</evidence>
<dbReference type="OrthoDB" id="9797882at2"/>
<dbReference type="PANTHER" id="PTHR12304">
    <property type="entry name" value="INOSINE-URIDINE PREFERRING NUCLEOSIDE HYDROLASE"/>
    <property type="match status" value="1"/>
</dbReference>